<dbReference type="PANTHER" id="PTHR30346">
    <property type="entry name" value="TRANSCRIPTIONAL DUAL REGULATOR HCAR-RELATED"/>
    <property type="match status" value="1"/>
</dbReference>
<evidence type="ECO:0000259" key="5">
    <source>
        <dbReference type="PROSITE" id="PS50931"/>
    </source>
</evidence>
<dbReference type="AlphaFoldDB" id="A0A545ADV3"/>
<dbReference type="Pfam" id="PF00126">
    <property type="entry name" value="HTH_1"/>
    <property type="match status" value="1"/>
</dbReference>
<evidence type="ECO:0000313" key="6">
    <source>
        <dbReference type="EMBL" id="TQS39516.1"/>
    </source>
</evidence>
<comment type="similarity">
    <text evidence="1">Belongs to the LysR transcriptional regulatory family.</text>
</comment>
<dbReference type="OrthoDB" id="4140098at2"/>
<dbReference type="InterPro" id="IPR036388">
    <property type="entry name" value="WH-like_DNA-bd_sf"/>
</dbReference>
<keyword evidence="2" id="KW-0805">Transcription regulation</keyword>
<keyword evidence="3" id="KW-0238">DNA-binding</keyword>
<dbReference type="Gene3D" id="1.10.10.10">
    <property type="entry name" value="Winged helix-like DNA-binding domain superfamily/Winged helix DNA-binding domain"/>
    <property type="match status" value="1"/>
</dbReference>
<dbReference type="InParanoid" id="A0A545ADV3"/>
<protein>
    <submittedName>
        <fullName evidence="6">LysR family transcriptional regulator</fullName>
    </submittedName>
</protein>
<comment type="caution">
    <text evidence="6">The sequence shown here is derived from an EMBL/GenBank/DDBJ whole genome shotgun (WGS) entry which is preliminary data.</text>
</comment>
<dbReference type="PANTHER" id="PTHR30346:SF0">
    <property type="entry name" value="HCA OPERON TRANSCRIPTIONAL ACTIVATOR HCAR"/>
    <property type="match status" value="1"/>
</dbReference>
<name>A0A545ADV3_9ACTN</name>
<evidence type="ECO:0000256" key="1">
    <source>
        <dbReference type="ARBA" id="ARBA00009437"/>
    </source>
</evidence>
<reference evidence="6 7" key="1">
    <citation type="submission" date="2019-07" db="EMBL/GenBank/DDBJ databases">
        <title>Cryptosporangium phraense sp. nov., isolated from plant litter.</title>
        <authorList>
            <person name="Suriyachadkun C."/>
        </authorList>
    </citation>
    <scope>NUCLEOTIDE SEQUENCE [LARGE SCALE GENOMIC DNA]</scope>
    <source>
        <strain evidence="6 7">A-T 5661</strain>
    </source>
</reference>
<dbReference type="GO" id="GO:0032993">
    <property type="term" value="C:protein-DNA complex"/>
    <property type="evidence" value="ECO:0007669"/>
    <property type="project" value="TreeGrafter"/>
</dbReference>
<dbReference type="SUPFAM" id="SSF53850">
    <property type="entry name" value="Periplasmic binding protein-like II"/>
    <property type="match status" value="1"/>
</dbReference>
<dbReference type="FunFam" id="1.10.10.10:FF:000001">
    <property type="entry name" value="LysR family transcriptional regulator"/>
    <property type="match status" value="1"/>
</dbReference>
<dbReference type="Pfam" id="PF03466">
    <property type="entry name" value="LysR_substrate"/>
    <property type="match status" value="1"/>
</dbReference>
<gene>
    <name evidence="6" type="ORF">FL583_39605</name>
</gene>
<accession>A0A545ADV3</accession>
<keyword evidence="7" id="KW-1185">Reference proteome</keyword>
<dbReference type="EMBL" id="VIRS01000071">
    <property type="protein sequence ID" value="TQS39516.1"/>
    <property type="molecule type" value="Genomic_DNA"/>
</dbReference>
<feature type="domain" description="HTH lysR-type" evidence="5">
    <location>
        <begin position="1"/>
        <end position="62"/>
    </location>
</feature>
<proteinExistence type="inferred from homology"/>
<evidence type="ECO:0000256" key="3">
    <source>
        <dbReference type="ARBA" id="ARBA00023125"/>
    </source>
</evidence>
<dbReference type="RefSeq" id="WP_142710070.1">
    <property type="nucleotide sequence ID" value="NZ_VIRS01000071.1"/>
</dbReference>
<dbReference type="PRINTS" id="PR00039">
    <property type="entry name" value="HTHLYSR"/>
</dbReference>
<dbReference type="PROSITE" id="PS50931">
    <property type="entry name" value="HTH_LYSR"/>
    <property type="match status" value="1"/>
</dbReference>
<dbReference type="GO" id="GO:0003677">
    <property type="term" value="F:DNA binding"/>
    <property type="evidence" value="ECO:0007669"/>
    <property type="project" value="UniProtKB-KW"/>
</dbReference>
<dbReference type="GO" id="GO:0003700">
    <property type="term" value="F:DNA-binding transcription factor activity"/>
    <property type="evidence" value="ECO:0007669"/>
    <property type="project" value="InterPro"/>
</dbReference>
<sequence>MDLRQLRHLVGVAEARSFTVAAVRLGISQPALSQSIARLERELDCTLFVRNKQNPGTGLLLTPAGATLVADARGILDAVDRAESRARRAGHAVDTVRVAIGFASSTPRALTRAALAIPGVEVFPVQVEWGDDHASLVSGRVDLAFLQYPVGWAAAEYAVVGLARAPRVAVFPGGHRLAGRASVTVDDIAGEPILDPGVGVDRGFWLGEPRAGLVVVGPAVRTVEEMCAFVAAGRGMAITSGFVADQYRQPGVGFVPIEGLGPVEVGLVRLREDVRAEVVGVFEELAGLSVL</sequence>
<dbReference type="InterPro" id="IPR000847">
    <property type="entry name" value="LysR_HTH_N"/>
</dbReference>
<dbReference type="Gene3D" id="3.40.190.10">
    <property type="entry name" value="Periplasmic binding protein-like II"/>
    <property type="match status" value="2"/>
</dbReference>
<keyword evidence="4" id="KW-0804">Transcription</keyword>
<dbReference type="InterPro" id="IPR036390">
    <property type="entry name" value="WH_DNA-bd_sf"/>
</dbReference>
<dbReference type="SUPFAM" id="SSF46785">
    <property type="entry name" value="Winged helix' DNA-binding domain"/>
    <property type="match status" value="1"/>
</dbReference>
<dbReference type="Proteomes" id="UP000317982">
    <property type="component" value="Unassembled WGS sequence"/>
</dbReference>
<evidence type="ECO:0000256" key="2">
    <source>
        <dbReference type="ARBA" id="ARBA00023015"/>
    </source>
</evidence>
<evidence type="ECO:0000313" key="7">
    <source>
        <dbReference type="Proteomes" id="UP000317982"/>
    </source>
</evidence>
<evidence type="ECO:0000256" key="4">
    <source>
        <dbReference type="ARBA" id="ARBA00023163"/>
    </source>
</evidence>
<dbReference type="InterPro" id="IPR005119">
    <property type="entry name" value="LysR_subst-bd"/>
</dbReference>
<organism evidence="6 7">
    <name type="scientific">Cryptosporangium phraense</name>
    <dbReference type="NCBI Taxonomy" id="2593070"/>
    <lineage>
        <taxon>Bacteria</taxon>
        <taxon>Bacillati</taxon>
        <taxon>Actinomycetota</taxon>
        <taxon>Actinomycetes</taxon>
        <taxon>Cryptosporangiales</taxon>
        <taxon>Cryptosporangiaceae</taxon>
        <taxon>Cryptosporangium</taxon>
    </lineage>
</organism>